<proteinExistence type="inferred from homology"/>
<feature type="transmembrane region" description="Helical" evidence="7">
    <location>
        <begin position="433"/>
        <end position="456"/>
    </location>
</feature>
<protein>
    <submittedName>
        <fullName evidence="9">MFS transporter</fullName>
    </submittedName>
</protein>
<feature type="domain" description="Major facilitator superfamily (MFS) profile" evidence="8">
    <location>
        <begin position="47"/>
        <end position="486"/>
    </location>
</feature>
<evidence type="ECO:0000256" key="3">
    <source>
        <dbReference type="ARBA" id="ARBA00022448"/>
    </source>
</evidence>
<dbReference type="InterPro" id="IPR036259">
    <property type="entry name" value="MFS_trans_sf"/>
</dbReference>
<dbReference type="PANTHER" id="PTHR23511:SF34">
    <property type="entry name" value="SYNAPTIC VESICLE GLYCOPROTEIN 2"/>
    <property type="match status" value="1"/>
</dbReference>
<feature type="transmembrane region" description="Helical" evidence="7">
    <location>
        <begin position="114"/>
        <end position="135"/>
    </location>
</feature>
<comment type="subcellular location">
    <subcellularLocation>
        <location evidence="1">Membrane</location>
        <topology evidence="1">Multi-pass membrane protein</topology>
    </subcellularLocation>
</comment>
<evidence type="ECO:0000313" key="10">
    <source>
        <dbReference type="Proteomes" id="UP000433577"/>
    </source>
</evidence>
<evidence type="ECO:0000256" key="1">
    <source>
        <dbReference type="ARBA" id="ARBA00004141"/>
    </source>
</evidence>
<dbReference type="Proteomes" id="UP000433577">
    <property type="component" value="Chromosome 3"/>
</dbReference>
<dbReference type="OrthoDB" id="5368493at2"/>
<feature type="transmembrane region" description="Helical" evidence="7">
    <location>
        <begin position="300"/>
        <end position="317"/>
    </location>
</feature>
<dbReference type="EMBL" id="CP046915">
    <property type="protein sequence ID" value="QGZ65236.1"/>
    <property type="molecule type" value="Genomic_DNA"/>
</dbReference>
<dbReference type="RefSeq" id="WP_158955466.1">
    <property type="nucleotide sequence ID" value="NZ_CP046915.1"/>
</dbReference>
<feature type="transmembrane region" description="Helical" evidence="7">
    <location>
        <begin position="369"/>
        <end position="388"/>
    </location>
</feature>
<dbReference type="GO" id="GO:0016020">
    <property type="term" value="C:membrane"/>
    <property type="evidence" value="ECO:0007669"/>
    <property type="project" value="UniProtKB-SubCell"/>
</dbReference>
<name>A0A7Z2GNU9_9BURK</name>
<dbReference type="PANTHER" id="PTHR23511">
    <property type="entry name" value="SYNAPTIC VESICLE GLYCOPROTEIN 2"/>
    <property type="match status" value="1"/>
</dbReference>
<dbReference type="Pfam" id="PF00083">
    <property type="entry name" value="Sugar_tr"/>
    <property type="match status" value="1"/>
</dbReference>
<dbReference type="PROSITE" id="PS50850">
    <property type="entry name" value="MFS"/>
    <property type="match status" value="1"/>
</dbReference>
<feature type="transmembrane region" description="Helical" evidence="7">
    <location>
        <begin position="205"/>
        <end position="224"/>
    </location>
</feature>
<sequence>MADHTATLSAASRASAKSVQEYIDECPVWPDGTRLLSTPMTAMQWRIWSLAAAGKFFEGFVVFMTGVALPLISREFGIGAAQNGLVSAASLIGILVGALGLGGMSDYFGRKRMFIIEMVLFCCFLVLLTVCGNYTSLVVSLFGLGVALGCDYPTAHMIISESIPSASRGKLVLAAFGFQALGALGGTGIGYLVLSFMPTLEAWRWMYATAIVPAVIVTVGRFFITESPSWLYVRGKVDMAQEATRRLLHRKPAYPADISLQHAAEEAEKHGGLQQYLQLFSLKNLRATIFSSAPWFLQDLGTYGIGIFTPTILAVALGSKPDHVRSVSDLIMNDILAAKGAALTTSLLIVGILFAVMLADRFGRVKLQVVGFVGCAVGLFIAALSGNFDGSTKTMLIFAGFMLFNFMTNVGPNAQTYLLAGEVFPTAIRGAGAGFAAAVGKIGAILTAFLFPILLVSIGTSTLLYCLVVTSLLGAVVTWLFRIETTGVRLDEIGK</sequence>
<evidence type="ECO:0000259" key="8">
    <source>
        <dbReference type="PROSITE" id="PS50850"/>
    </source>
</evidence>
<evidence type="ECO:0000256" key="4">
    <source>
        <dbReference type="ARBA" id="ARBA00022692"/>
    </source>
</evidence>
<evidence type="ECO:0000256" key="5">
    <source>
        <dbReference type="ARBA" id="ARBA00022989"/>
    </source>
</evidence>
<dbReference type="Gene3D" id="1.20.1250.20">
    <property type="entry name" value="MFS general substrate transporter like domains"/>
    <property type="match status" value="1"/>
</dbReference>
<feature type="transmembrane region" description="Helical" evidence="7">
    <location>
        <begin position="84"/>
        <end position="102"/>
    </location>
</feature>
<dbReference type="SUPFAM" id="SSF103473">
    <property type="entry name" value="MFS general substrate transporter"/>
    <property type="match status" value="1"/>
</dbReference>
<comment type="similarity">
    <text evidence="2">Belongs to the major facilitator superfamily. Sugar transporter (TC 2.A.1.1) family.</text>
</comment>
<feature type="transmembrane region" description="Helical" evidence="7">
    <location>
        <begin position="47"/>
        <end position="72"/>
    </location>
</feature>
<feature type="transmembrane region" description="Helical" evidence="7">
    <location>
        <begin position="337"/>
        <end position="357"/>
    </location>
</feature>
<dbReference type="InterPro" id="IPR005828">
    <property type="entry name" value="MFS_sugar_transport-like"/>
</dbReference>
<dbReference type="InterPro" id="IPR020846">
    <property type="entry name" value="MFS_dom"/>
</dbReference>
<evidence type="ECO:0000313" key="9">
    <source>
        <dbReference type="EMBL" id="QGZ65236.1"/>
    </source>
</evidence>
<dbReference type="KEGG" id="pacs:FAZ98_26045"/>
<gene>
    <name evidence="9" type="ORF">FAZ98_26045</name>
</gene>
<keyword evidence="3" id="KW-0813">Transport</keyword>
<feature type="transmembrane region" description="Helical" evidence="7">
    <location>
        <begin position="462"/>
        <end position="481"/>
    </location>
</feature>
<evidence type="ECO:0000256" key="6">
    <source>
        <dbReference type="ARBA" id="ARBA00023136"/>
    </source>
</evidence>
<dbReference type="GO" id="GO:0022857">
    <property type="term" value="F:transmembrane transporter activity"/>
    <property type="evidence" value="ECO:0007669"/>
    <property type="project" value="InterPro"/>
</dbReference>
<keyword evidence="5 7" id="KW-1133">Transmembrane helix</keyword>
<keyword evidence="6 7" id="KW-0472">Membrane</keyword>
<feature type="transmembrane region" description="Helical" evidence="7">
    <location>
        <begin position="394"/>
        <end position="412"/>
    </location>
</feature>
<dbReference type="AlphaFoldDB" id="A0A7Z2GNU9"/>
<keyword evidence="10" id="KW-1185">Reference proteome</keyword>
<keyword evidence="4 7" id="KW-0812">Transmembrane</keyword>
<reference evidence="9 10" key="1">
    <citation type="submission" date="2019-12" db="EMBL/GenBank/DDBJ databases">
        <title>Paraburkholderia acidiphila 7Q-K02 sp. nov and Paraburkholderia acidisoli DHF22 sp. nov., two strains isolated from forest soil.</title>
        <authorList>
            <person name="Gao Z."/>
            <person name="Qiu L."/>
        </authorList>
    </citation>
    <scope>NUCLEOTIDE SEQUENCE [LARGE SCALE GENOMIC DNA]</scope>
    <source>
        <strain evidence="9 10">DHF22</strain>
    </source>
</reference>
<evidence type="ECO:0000256" key="7">
    <source>
        <dbReference type="SAM" id="Phobius"/>
    </source>
</evidence>
<organism evidence="9 10">
    <name type="scientific">Paraburkholderia acidisoli</name>
    <dbReference type="NCBI Taxonomy" id="2571748"/>
    <lineage>
        <taxon>Bacteria</taxon>
        <taxon>Pseudomonadati</taxon>
        <taxon>Pseudomonadota</taxon>
        <taxon>Betaproteobacteria</taxon>
        <taxon>Burkholderiales</taxon>
        <taxon>Burkholderiaceae</taxon>
        <taxon>Paraburkholderia</taxon>
    </lineage>
</organism>
<feature type="transmembrane region" description="Helical" evidence="7">
    <location>
        <begin position="141"/>
        <end position="159"/>
    </location>
</feature>
<accession>A0A7Z2GNU9</accession>
<evidence type="ECO:0000256" key="2">
    <source>
        <dbReference type="ARBA" id="ARBA00010992"/>
    </source>
</evidence>
<feature type="transmembrane region" description="Helical" evidence="7">
    <location>
        <begin position="171"/>
        <end position="193"/>
    </location>
</feature>